<protein>
    <submittedName>
        <fullName evidence="2">PilZ domain-containing protein</fullName>
    </submittedName>
</protein>
<dbReference type="Proteomes" id="UP000673394">
    <property type="component" value="Unassembled WGS sequence"/>
</dbReference>
<proteinExistence type="predicted"/>
<dbReference type="SUPFAM" id="SSF141371">
    <property type="entry name" value="PilZ domain-like"/>
    <property type="match status" value="1"/>
</dbReference>
<evidence type="ECO:0000313" key="2">
    <source>
        <dbReference type="EMBL" id="MBP3962357.1"/>
    </source>
</evidence>
<organism evidence="2 3">
    <name type="scientific">Paenibacillus lignilyticus</name>
    <dbReference type="NCBI Taxonomy" id="1172615"/>
    <lineage>
        <taxon>Bacteria</taxon>
        <taxon>Bacillati</taxon>
        <taxon>Bacillota</taxon>
        <taxon>Bacilli</taxon>
        <taxon>Bacillales</taxon>
        <taxon>Paenibacillaceae</taxon>
        <taxon>Paenibacillus</taxon>
    </lineage>
</organism>
<sequence>MNERIGFSNKPTFAMKALLHSRTMVEKEGYVATGVLAHAEGEMMEIELTEFKNFELGEPVSLTVYSPVGIHRLQSTIIAKAEGSIAVIFPVRSLAGLDEKRESPRIDIEARGTISRTYSQEVESSKGEKLTIEATDSFDIELRNISNTGIGFSLMSPPTLANGDILMTSLSLGFKLECKIEIIRKDDGSEWKFYGARFQELDEQQQRALRAYLLRMQIEAYFKLKQEKASAKKSR</sequence>
<dbReference type="Pfam" id="PF07238">
    <property type="entry name" value="PilZ"/>
    <property type="match status" value="1"/>
</dbReference>
<reference evidence="2 3" key="1">
    <citation type="submission" date="2021-04" db="EMBL/GenBank/DDBJ databases">
        <title>Paenibacillus sp. DLE-14 whole genome sequence.</title>
        <authorList>
            <person name="Ham Y.J."/>
        </authorList>
    </citation>
    <scope>NUCLEOTIDE SEQUENCE [LARGE SCALE GENOMIC DNA]</scope>
    <source>
        <strain evidence="2 3">DLE-14</strain>
    </source>
</reference>
<name>A0ABS5C8N6_9BACL</name>
<keyword evidence="3" id="KW-1185">Reference proteome</keyword>
<accession>A0ABS5C8N6</accession>
<evidence type="ECO:0000313" key="3">
    <source>
        <dbReference type="Proteomes" id="UP000673394"/>
    </source>
</evidence>
<dbReference type="Gene3D" id="2.40.10.220">
    <property type="entry name" value="predicted glycosyltransferase like domains"/>
    <property type="match status" value="1"/>
</dbReference>
<dbReference type="InterPro" id="IPR009875">
    <property type="entry name" value="PilZ_domain"/>
</dbReference>
<dbReference type="RefSeq" id="WP_210656500.1">
    <property type="nucleotide sequence ID" value="NZ_JAGKSP010000002.1"/>
</dbReference>
<feature type="domain" description="PilZ" evidence="1">
    <location>
        <begin position="100"/>
        <end position="214"/>
    </location>
</feature>
<comment type="caution">
    <text evidence="2">The sequence shown here is derived from an EMBL/GenBank/DDBJ whole genome shotgun (WGS) entry which is preliminary data.</text>
</comment>
<evidence type="ECO:0000259" key="1">
    <source>
        <dbReference type="Pfam" id="PF07238"/>
    </source>
</evidence>
<gene>
    <name evidence="2" type="ORF">I8J30_06525</name>
</gene>
<dbReference type="EMBL" id="JAGKSP010000002">
    <property type="protein sequence ID" value="MBP3962357.1"/>
    <property type="molecule type" value="Genomic_DNA"/>
</dbReference>